<dbReference type="SUPFAM" id="SSF56601">
    <property type="entry name" value="beta-lactamase/transpeptidase-like"/>
    <property type="match status" value="2"/>
</dbReference>
<feature type="domain" description="ABC1 atypical kinase-like" evidence="2">
    <location>
        <begin position="102"/>
        <end position="345"/>
    </location>
</feature>
<name>A0AAD8PFQ8_BABGI</name>
<dbReference type="Pfam" id="PF03109">
    <property type="entry name" value="ABC1"/>
    <property type="match status" value="1"/>
</dbReference>
<dbReference type="InterPro" id="IPR051130">
    <property type="entry name" value="Mito_struct-func_regulator"/>
</dbReference>
<dbReference type="Pfam" id="PF00144">
    <property type="entry name" value="Beta-lactamase"/>
    <property type="match status" value="1"/>
</dbReference>
<keyword evidence="4" id="KW-1185">Reference proteome</keyword>
<dbReference type="Proteomes" id="UP001230268">
    <property type="component" value="Unassembled WGS sequence"/>
</dbReference>
<dbReference type="InterPro" id="IPR012338">
    <property type="entry name" value="Beta-lactam/transpept-like"/>
</dbReference>
<evidence type="ECO:0000259" key="1">
    <source>
        <dbReference type="Pfam" id="PF00144"/>
    </source>
</evidence>
<dbReference type="SUPFAM" id="SSF56112">
    <property type="entry name" value="Protein kinase-like (PK-like)"/>
    <property type="match status" value="1"/>
</dbReference>
<dbReference type="InterPro" id="IPR004147">
    <property type="entry name" value="ABC1_dom"/>
</dbReference>
<evidence type="ECO:0000313" key="3">
    <source>
        <dbReference type="EMBL" id="KAK1444600.1"/>
    </source>
</evidence>
<comment type="caution">
    <text evidence="3">The sequence shown here is derived from an EMBL/GenBank/DDBJ whole genome shotgun (WGS) entry which is preliminary data.</text>
</comment>
<dbReference type="PANTHER" id="PTHR43173">
    <property type="entry name" value="ABC1 FAMILY PROTEIN"/>
    <property type="match status" value="1"/>
</dbReference>
<organism evidence="3 4">
    <name type="scientific">Babesia gibsoni</name>
    <dbReference type="NCBI Taxonomy" id="33632"/>
    <lineage>
        <taxon>Eukaryota</taxon>
        <taxon>Sar</taxon>
        <taxon>Alveolata</taxon>
        <taxon>Apicomplexa</taxon>
        <taxon>Aconoidasida</taxon>
        <taxon>Piroplasmida</taxon>
        <taxon>Babesiidae</taxon>
        <taxon>Babesia</taxon>
    </lineage>
</organism>
<sequence>MTSPSSPRDEGEETNRSSLQRSMDIFWALSNLSMEWNAKLLVSSFVTTDNQEEYWKDMHEKMAASIVETIKNIKGCWVKLGQMLSTKPGMLPKCYIDAFCQLHDGMGHSDFSEVIDTLEQEMGYMDDIFKNFDSIPIASASIAQVHKAKLHDGRVVAIKVQHKCSEQNLKNDLEILKMLTWVMQKMSKYKKMCQAVVDYSKDAMDELDFRLEAGRCKRARIDAEKSGIPIFVPKIYDKYSSRMVITMEYFKLYKMTDVAFIKENNIDADGIVYDIHDFAMYQIFSVGSFHGDPHPGNLQLTKSDVDGKFYPVLLDWGMTHTLTSNQRMAFCRLTESLYMGDTIGCVTGFQNAGFHFTDAAVFRYERFLESLLNIFSSDFNKVMDVCAEGSGTETGPVNKTLAKDKWQYQGTQFVKDFITNAPNFFPLLLKMITEYRNYAITLRIDVPLLQIIYKNTMFALHNAFYSPLFDYIGSDAMKATLLRKVKRIRHRLDFDCIEINEQQILGNLLTAGASAEGSNLVLSSNMIFRKPRNYLESKISSLLAHIGKDISLIGAAQVAVMCDGNVDADISYGYMGIYESRPINSSALFQVGAIMSSVITTAVLHLVTQEKLELDDTIAKHWPEFGKNGKMAITVRQMLNQSSGLILPYPKILLVDNMDYDKMVNDIQEAHIHQELKDVTNYAYLYYGWIMAELVRRVSGQAFEEYVLDMANTVGVPMTQLIFPSVSMSNREAEKCQSAAASVLDEAEAKSGLDERGATTSMQDIPLDDGKFVLQKSPSGDVTPKLCISTAVSMKSVCLEDEAGQPIGSISPSVVINDHESNGVEEQYVYKRTSTNRSLSSVDLVGDLSLPNTHLSATPSNSTCNSKITEVRRSMMINGREIYIDEVVPTVHMDNLNTNMGVPISPILDDQDTGPENSPQKNAVEAELNGVVGVTDTAESKAAENDTNGIAIDVKDMVMNMDDFLQLPARSVPPIKMEEIDKEGIRDRIMRRPLSSRFLTKLMKAKEAGRKSLKGCICTVNNIDAENLYMRCLFPSDACPTESRFVRHNRESFINLDNIDMADAATAINQQVSKGTNGMYKPVIVSPDDVVTDDEELYDVDLCRENMRIKHTRTKKFLRKASTKDRVVHHNNFEVVIYGCLISDPMTLEYPFTYQKSIPFLNGRSSAMALTQFFQAVMQGILVNGELLNEAMNTVVVDRTPLTKVLTAMHTPCWGLGYQRFYLRRHTDGMIILGMGGVDISGSLCMMVPELNLVITMLFSQIQRVSVAHEVLRLVVGHYGLELINSNIHIGDPTLCYRLLATIRV</sequence>
<evidence type="ECO:0000313" key="4">
    <source>
        <dbReference type="Proteomes" id="UP001230268"/>
    </source>
</evidence>
<accession>A0AAD8PFQ8</accession>
<evidence type="ECO:0000259" key="2">
    <source>
        <dbReference type="Pfam" id="PF03109"/>
    </source>
</evidence>
<dbReference type="PANTHER" id="PTHR43173:SF3">
    <property type="entry name" value="ABC1 FAMILY PROTEIN"/>
    <property type="match status" value="1"/>
</dbReference>
<gene>
    <name evidence="3" type="ORF">BgAZ_105060</name>
</gene>
<dbReference type="EMBL" id="JAVEPI010000001">
    <property type="protein sequence ID" value="KAK1444600.1"/>
    <property type="molecule type" value="Genomic_DNA"/>
</dbReference>
<dbReference type="Gene3D" id="3.40.710.10">
    <property type="entry name" value="DD-peptidase/beta-lactamase superfamily"/>
    <property type="match status" value="1"/>
</dbReference>
<dbReference type="CDD" id="cd05121">
    <property type="entry name" value="ABC1_ADCK3-like"/>
    <property type="match status" value="1"/>
</dbReference>
<protein>
    <submittedName>
        <fullName evidence="3">ABC1 family domain containing protein</fullName>
    </submittedName>
</protein>
<proteinExistence type="predicted"/>
<dbReference type="InterPro" id="IPR011009">
    <property type="entry name" value="Kinase-like_dom_sf"/>
</dbReference>
<dbReference type="InterPro" id="IPR001466">
    <property type="entry name" value="Beta-lactam-related"/>
</dbReference>
<reference evidence="3" key="1">
    <citation type="submission" date="2023-08" db="EMBL/GenBank/DDBJ databases">
        <title>Draft sequence of the Babesia gibsoni genome.</title>
        <authorList>
            <person name="Yamagishi J.Y."/>
            <person name="Xuan X.X."/>
        </authorList>
    </citation>
    <scope>NUCLEOTIDE SEQUENCE</scope>
    <source>
        <strain evidence="3">Azabu</strain>
    </source>
</reference>
<feature type="domain" description="Beta-lactamase-related" evidence="1">
    <location>
        <begin position="555"/>
        <end position="707"/>
    </location>
</feature>